<evidence type="ECO:0000313" key="3">
    <source>
        <dbReference type="Proteomes" id="UP000663856"/>
    </source>
</evidence>
<gene>
    <name evidence="2" type="ORF">WKI299_LOCUS33056</name>
</gene>
<sequence length="2111" mass="238962">MFTATLTSKVEELPLSSLSSRSEPLSLLISISSNSASSSFPFSPSFHITTLASSEFSSNMPHKTSNVKFQSFNAISSTMTNRNDDNSTLNHNQQEKKDSNIELQAQNCHRRLPLPKKLSFEQSITNLLEKESPLLQSELLTTEHELSVFRSRLAVNEGVTAITGTILESLKDQFGSNHKIDDATSSVDKYKPDILQRSSSMQTSPTNERLPDSIELHYDAVSPRSPYILVKAKNSYWVAQPINDSEVEKHMKTFSSPIMKRASIKLPDTFYIDDDDNNNNNNSDGEEISTKRLNDAASLSLTQKPLTNIDEDNKSNDSISEENESLTIDPNEQLAEMKKIRTSLLLRNKDQFENFDDKIDEIYLIIDYLKENQLTSTILNNLRIKFSELKLLIRNIHLSQQDDLRIEYELDELENAFNETSNHDDYHFIELFEQNLCGLQYIIQQIRTARSSPPESIVEHFASIKNDSNKQIITSKPTYNRLIPESPVVTADIFFEGNKVSKEKKSPTSTQTRLIPEDARVNAESFYEGDIHRSLYQTTEQDKQMDSLNKKQTLIPENPQISSANFYEGDAQRSMFIERSSTSHNKSLSPPINIENLRAIMSDLMLVASWSKKTTKLNNQQTKDDVEVHAESFITTEQRHPISSYCDITHEIENFTLRHPSILIDEQDAVSPENSEFQQEQIVKSSQMTQQEAKVNDVTFIENQSKQMPTEIESKVISSPRSQQDDDEYEHQFTVEPNSSSSQMASNRIENIFASPSLSPEQIENDSLSFEQDINDENVHDYPSYPYYNHDYIIPCEDSPTIIHIKRTNVISKTISSYRNDDFDEASIEESRFRPTHIDISSDTNQMCILSEDNIQYDKLLIEASNNLVEKILNNAILEIVTYEQDYSLHQAASQIVNDVILNVLQNYDSEFNLAGSVSSSSTSSDNEIEENEYDDEYPSSDVDDEENQKLIPQMSDQPYLFVTDVTTSKSTQELGSLIQELQSLENQIHDNRPISSSSSSSSSSLFDNDEYQAFELSVPKIITTRSVNELTNLVSELENIEDQLEERLDSPKNLNQPPVSSKSFNELGGLIHELQNVSKQLNNRIHEEIFTSTNIESLSQDLVKFRRDSLSSGIIQSANRKEQQPSSHFTILEQDLEFKTSTNDIDRLQYEDCENHLAQTLVNNIIKDAQNIMLAELSSNVFPTVVKSVPTIIVGQHPKPNHQLSVTSTSISDDLDISHEDPTTDRTLELAAQLDYLRRMSRYDDQQEQLEKYSFENCKSIEEEQLLIHTNYNGDDECKLANYSTVSHEEHSSSDENNLDKTLTKSEHQQQINIAQDSMIISEDSINQQSTDSLDYYHSIETELNQLHTRRTTSDNSLHSTSSVHTCDNHSLSTSCLTDGNNLATHSNDGDNEQNSLMKAAGASPFDRVKSFVSKSIDIVQQTIDNHHKQRTTDADKNDDLRLNINEKEFSSSQQHFQSAYDLHDEEKSKLVRSPEVYNMKYAVKHDHSSLLTSSQIQYRTLSESSLTIEDPKRQNLIPTSNETSSEFLTTISKDNSLELLQHPRYSTPFDDVIEKESSPEHSESYKIPISAFADVLEPTSSCQRPLTFCVNELQHMKTEAEIHRVANDLVDQVLYNVVAELTGERDELNSSKESDKLSITSTSPSLSDDDDDDLLEEEEEEEEQPQESVKYRRLSSKILRRAQTDAVDSELIESSTSQILPIIRRNSQSDADTFYRAAATTTTTTTTINKPYDNSSSDEKLAHKNPTAFVQQNEKYSGVVEESSGGKQRVTQRRKRSSDIPNLSESSAVKNLSFKCEFNETLNRQESVDSPSADLNDKSILKSLQEGILRTNLKSWQTDLELTHQQEDHHFHEHIYSSTTKKSTSYYAYDAESETDRDDLKTTATHSDIILSKVQKDSNYNTTQNLTSNNCPTINVPQIYLPSSSSESCTISSLNDIRNLLDDLIESIHDDLPTSISSEPLSSQSDATTVIFNSNKNSMDDGDNLGQCSHISSQDLTDHDKHGLSAIISSSSSSSSQTHSVIHYQDERLSQTESNLNSFVNKSPTKKSSIPTFSDVESIGHNTKTKFYSYPGSLGGAHMPPSSIESIPNYYYSKSTTSTTFQSKQQLDE</sequence>
<feature type="compositionally biased region" description="Polar residues" evidence="1">
    <location>
        <begin position="1639"/>
        <end position="1648"/>
    </location>
</feature>
<protein>
    <submittedName>
        <fullName evidence="2">Uncharacterized protein</fullName>
    </submittedName>
</protein>
<proteinExistence type="predicted"/>
<reference evidence="2" key="1">
    <citation type="submission" date="2021-02" db="EMBL/GenBank/DDBJ databases">
        <authorList>
            <person name="Nowell W R."/>
        </authorList>
    </citation>
    <scope>NUCLEOTIDE SEQUENCE</scope>
</reference>
<feature type="region of interest" description="Disordered" evidence="1">
    <location>
        <begin position="1757"/>
        <end position="1786"/>
    </location>
</feature>
<comment type="caution">
    <text evidence="2">The sequence shown here is derived from an EMBL/GenBank/DDBJ whole genome shotgun (WGS) entry which is preliminary data.</text>
</comment>
<evidence type="ECO:0000256" key="1">
    <source>
        <dbReference type="SAM" id="MobiDB-lite"/>
    </source>
</evidence>
<feature type="region of interest" description="Disordered" evidence="1">
    <location>
        <begin position="707"/>
        <end position="744"/>
    </location>
</feature>
<feature type="region of interest" description="Disordered" evidence="1">
    <location>
        <begin position="916"/>
        <end position="947"/>
    </location>
</feature>
<dbReference type="EMBL" id="CAJNRF010015441">
    <property type="protein sequence ID" value="CAF2173264.1"/>
    <property type="molecule type" value="Genomic_DNA"/>
</dbReference>
<feature type="compositionally biased region" description="Acidic residues" evidence="1">
    <location>
        <begin position="1649"/>
        <end position="1667"/>
    </location>
</feature>
<organism evidence="2 3">
    <name type="scientific">Rotaria magnacalcarata</name>
    <dbReference type="NCBI Taxonomy" id="392030"/>
    <lineage>
        <taxon>Eukaryota</taxon>
        <taxon>Metazoa</taxon>
        <taxon>Spiralia</taxon>
        <taxon>Gnathifera</taxon>
        <taxon>Rotifera</taxon>
        <taxon>Eurotatoria</taxon>
        <taxon>Bdelloidea</taxon>
        <taxon>Philodinida</taxon>
        <taxon>Philodinidae</taxon>
        <taxon>Rotaria</taxon>
    </lineage>
</organism>
<feature type="region of interest" description="Disordered" evidence="1">
    <location>
        <begin position="1627"/>
        <end position="1672"/>
    </location>
</feature>
<feature type="compositionally biased region" description="Low complexity" evidence="1">
    <location>
        <begin position="917"/>
        <end position="926"/>
    </location>
</feature>
<feature type="compositionally biased region" description="Acidic residues" evidence="1">
    <location>
        <begin position="927"/>
        <end position="947"/>
    </location>
</feature>
<feature type="compositionally biased region" description="Polar residues" evidence="1">
    <location>
        <begin position="735"/>
        <end position="744"/>
    </location>
</feature>
<accession>A0A816Z286</accession>
<feature type="compositionally biased region" description="Basic and acidic residues" evidence="1">
    <location>
        <begin position="1627"/>
        <end position="1638"/>
    </location>
</feature>
<evidence type="ECO:0000313" key="2">
    <source>
        <dbReference type="EMBL" id="CAF2173264.1"/>
    </source>
</evidence>
<feature type="region of interest" description="Disordered" evidence="1">
    <location>
        <begin position="305"/>
        <end position="326"/>
    </location>
</feature>
<name>A0A816Z286_9BILA</name>
<dbReference type="Proteomes" id="UP000663856">
    <property type="component" value="Unassembled WGS sequence"/>
</dbReference>